<evidence type="ECO:0000313" key="1">
    <source>
        <dbReference type="EMBL" id="GAM57191.1"/>
    </source>
</evidence>
<gene>
    <name evidence="1" type="ORF">JCM19231_1632</name>
</gene>
<proteinExistence type="predicted"/>
<name>A0A0B8NTH1_9VIBR</name>
<comment type="caution">
    <text evidence="1">The sequence shown here is derived from an EMBL/GenBank/DDBJ whole genome shotgun (WGS) entry which is preliminary data.</text>
</comment>
<accession>A0A0B8NTH1</accession>
<dbReference type="AlphaFoldDB" id="A0A0B8NTH1"/>
<dbReference type="Proteomes" id="UP000031671">
    <property type="component" value="Unassembled WGS sequence"/>
</dbReference>
<protein>
    <submittedName>
        <fullName evidence="1">Uncharacterized protein</fullName>
    </submittedName>
</protein>
<dbReference type="EMBL" id="BBRZ01000047">
    <property type="protein sequence ID" value="GAM57191.1"/>
    <property type="molecule type" value="Genomic_DNA"/>
</dbReference>
<sequence length="56" mass="6108">MAVIEPISSLRPKNVKGADISSFLLFQFTLLALRTAGQQPRDRIAIAGKEEIEPIG</sequence>
<organism evidence="1 2">
    <name type="scientific">Vibrio ishigakensis</name>
    <dbReference type="NCBI Taxonomy" id="1481914"/>
    <lineage>
        <taxon>Bacteria</taxon>
        <taxon>Pseudomonadati</taxon>
        <taxon>Pseudomonadota</taxon>
        <taxon>Gammaproteobacteria</taxon>
        <taxon>Vibrionales</taxon>
        <taxon>Vibrionaceae</taxon>
        <taxon>Vibrio</taxon>
    </lineage>
</organism>
<reference evidence="1 2" key="2">
    <citation type="submission" date="2015-01" db="EMBL/GenBank/DDBJ databases">
        <authorList>
            <consortium name="NBRP consortium"/>
            <person name="Sawabe T."/>
            <person name="Meirelles P."/>
            <person name="Feng G."/>
            <person name="Sayaka M."/>
            <person name="Hattori M."/>
            <person name="Ohkuma M."/>
        </authorList>
    </citation>
    <scope>NUCLEOTIDE SEQUENCE [LARGE SCALE GENOMIC DNA]</scope>
    <source>
        <strain evidence="2">JCM 19231</strain>
    </source>
</reference>
<keyword evidence="2" id="KW-1185">Reference proteome</keyword>
<evidence type="ECO:0000313" key="2">
    <source>
        <dbReference type="Proteomes" id="UP000031671"/>
    </source>
</evidence>
<reference evidence="1 2" key="1">
    <citation type="submission" date="2015-01" db="EMBL/GenBank/DDBJ databases">
        <title>Vibrio sp. C1 JCM 19231 whole genome shotgun sequence.</title>
        <authorList>
            <person name="Sawabe T."/>
            <person name="Meirelles P."/>
            <person name="Feng G."/>
            <person name="Sayaka M."/>
            <person name="Hattori M."/>
            <person name="Ohkuma M."/>
        </authorList>
    </citation>
    <scope>NUCLEOTIDE SEQUENCE [LARGE SCALE GENOMIC DNA]</scope>
    <source>
        <strain evidence="2">JCM 19231</strain>
    </source>
</reference>